<dbReference type="Pfam" id="PF06097">
    <property type="entry name" value="DUF945"/>
    <property type="match status" value="1"/>
</dbReference>
<dbReference type="STRING" id="643674.PAEH1_04825"/>
<dbReference type="OrthoDB" id="5444681at2"/>
<feature type="transmembrane region" description="Helical" evidence="1">
    <location>
        <begin position="7"/>
        <end position="26"/>
    </location>
</feature>
<keyword evidence="1" id="KW-1133">Transmembrane helix</keyword>
<keyword evidence="1" id="KW-0472">Membrane</keyword>
<dbReference type="EMBL" id="CP019697">
    <property type="protein sequence ID" value="AQS51062.1"/>
    <property type="molecule type" value="Genomic_DNA"/>
</dbReference>
<evidence type="ECO:0000313" key="3">
    <source>
        <dbReference type="Proteomes" id="UP000189369"/>
    </source>
</evidence>
<dbReference type="AlphaFoldDB" id="A0A1U9JZ51"/>
<dbReference type="InterPro" id="IPR010352">
    <property type="entry name" value="DUF945"/>
</dbReference>
<accession>A0A1U9JZ51</accession>
<evidence type="ECO:0000313" key="2">
    <source>
        <dbReference type="EMBL" id="AQS51062.1"/>
    </source>
</evidence>
<gene>
    <name evidence="2" type="ORF">PAEH1_04825</name>
</gene>
<sequence length="463" mass="50661">MSKTVKLALGAAVVAVVYVGSTWYVGGRVKGEVHKQVAVVQDFLATHSSMAMFDQKRSFNITHYERGLFSSTVQYEVELADAETDFTFKLEDKIYHGPLPIAAGHFAPALAVAEGQLVRTVQTQAWFDAAQNQRPITTKTVFGFGGTVKGQAQLAAVNYTDPEAETTLTTETVAVGYDYQNKTGEITVDVTAPKLSVMNPEQFKLELSQLRIHVNANENSAQAHYDSVLNVDTLHLNSTETGVLDLKGLEAKANYAMQGELMNVAAAYALQQIVVEGTDYGRLDFDVKAKNLHQDLLNQMALVAESEQPEDEAKLRVLIGEFLGYEPELEHAKLTWTNQSGNSAIATRMKAAPALVQHFKEGTALQGELSQVYEIVTLDIALSRPMLQQVVAGNGLMASMFDMLFDSAVEAGQEVGLVTYDGTEVRLQFAFDAKQDTLLLNNKPITEDELLQLFLALQMGGLL</sequence>
<organism evidence="2 3">
    <name type="scientific">Paenalcaligenes hominis</name>
    <dbReference type="NCBI Taxonomy" id="643674"/>
    <lineage>
        <taxon>Bacteria</taxon>
        <taxon>Pseudomonadati</taxon>
        <taxon>Pseudomonadota</taxon>
        <taxon>Betaproteobacteria</taxon>
        <taxon>Burkholderiales</taxon>
        <taxon>Alcaligenaceae</taxon>
        <taxon>Paenalcaligenes</taxon>
    </lineage>
</organism>
<name>A0A1U9JZ51_9BURK</name>
<keyword evidence="1" id="KW-0812">Transmembrane</keyword>
<protein>
    <recommendedName>
        <fullName evidence="4">DUF945 domain-containing protein</fullName>
    </recommendedName>
</protein>
<evidence type="ECO:0008006" key="4">
    <source>
        <dbReference type="Google" id="ProtNLM"/>
    </source>
</evidence>
<reference evidence="2 3" key="1">
    <citation type="submission" date="2017-01" db="EMBL/GenBank/DDBJ databases">
        <title>Complete Genome Sequence of Paenalcaligenes hominis, Isolated from a paraplegic Patient with neurogenic bladder.</title>
        <authorList>
            <person name="Mukhopadhyay R."/>
            <person name="Joaquin J."/>
            <person name="Hogue R."/>
            <person name="Kilaru A."/>
            <person name="Jospin G."/>
            <person name="Mars K."/>
            <person name="Eisen J.A."/>
            <person name="Chaturvedi V."/>
        </authorList>
    </citation>
    <scope>NUCLEOTIDE SEQUENCE [LARGE SCALE GENOMIC DNA]</scope>
    <source>
        <strain evidence="2 3">15S00501</strain>
    </source>
</reference>
<evidence type="ECO:0000256" key="1">
    <source>
        <dbReference type="SAM" id="Phobius"/>
    </source>
</evidence>
<dbReference type="Proteomes" id="UP000189369">
    <property type="component" value="Chromosome"/>
</dbReference>
<proteinExistence type="predicted"/>
<dbReference type="KEGG" id="phn:PAEH1_04825"/>